<keyword evidence="3" id="KW-0479">Metal-binding</keyword>
<feature type="chain" id="PRO_5026254868" evidence="4">
    <location>
        <begin position="27"/>
        <end position="340"/>
    </location>
</feature>
<gene>
    <name evidence="5" type="ORF">HBH39_14485</name>
</gene>
<feature type="binding site" evidence="3">
    <location>
        <position position="223"/>
    </location>
    <ligand>
        <name>Fe cation</name>
        <dbReference type="ChEBI" id="CHEBI:24875"/>
    </ligand>
</feature>
<dbReference type="PANTHER" id="PTHR30006:SF15">
    <property type="entry name" value="IRON-UTILIZATION PERIPLASMIC PROTEIN"/>
    <property type="match status" value="1"/>
</dbReference>
<dbReference type="Proteomes" id="UP000502608">
    <property type="component" value="Chromosome"/>
</dbReference>
<organism evidence="5 6">
    <name type="scientific">Shewanella aestuarii</name>
    <dbReference type="NCBI Taxonomy" id="1028752"/>
    <lineage>
        <taxon>Bacteria</taxon>
        <taxon>Pseudomonadati</taxon>
        <taxon>Pseudomonadota</taxon>
        <taxon>Gammaproteobacteria</taxon>
        <taxon>Alteromonadales</taxon>
        <taxon>Shewanellaceae</taxon>
        <taxon>Shewanella</taxon>
    </lineage>
</organism>
<dbReference type="Gene3D" id="3.40.190.10">
    <property type="entry name" value="Periplasmic binding protein-like II"/>
    <property type="match status" value="2"/>
</dbReference>
<dbReference type="RefSeq" id="WP_167679397.1">
    <property type="nucleotide sequence ID" value="NZ_CP050313.1"/>
</dbReference>
<dbReference type="AlphaFoldDB" id="A0A6G9QNZ7"/>
<keyword evidence="2 4" id="KW-0732">Signal</keyword>
<feature type="signal peptide" evidence="4">
    <location>
        <begin position="1"/>
        <end position="26"/>
    </location>
</feature>
<name>A0A6G9QNZ7_9GAMM</name>
<evidence type="ECO:0000256" key="1">
    <source>
        <dbReference type="ARBA" id="ARBA00008520"/>
    </source>
</evidence>
<dbReference type="CDD" id="cd13542">
    <property type="entry name" value="PBP2_FutA1_ilke"/>
    <property type="match status" value="1"/>
</dbReference>
<dbReference type="EMBL" id="CP050313">
    <property type="protein sequence ID" value="QIR15541.1"/>
    <property type="molecule type" value="Genomic_DNA"/>
</dbReference>
<evidence type="ECO:0000313" key="6">
    <source>
        <dbReference type="Proteomes" id="UP000502608"/>
    </source>
</evidence>
<dbReference type="GO" id="GO:0046872">
    <property type="term" value="F:metal ion binding"/>
    <property type="evidence" value="ECO:0007669"/>
    <property type="project" value="UniProtKB-KW"/>
</dbReference>
<dbReference type="Pfam" id="PF13531">
    <property type="entry name" value="SBP_bac_11"/>
    <property type="match status" value="1"/>
</dbReference>
<evidence type="ECO:0000256" key="2">
    <source>
        <dbReference type="ARBA" id="ARBA00022729"/>
    </source>
</evidence>
<dbReference type="InterPro" id="IPR026045">
    <property type="entry name" value="Ferric-bd"/>
</dbReference>
<keyword evidence="6" id="KW-1185">Reference proteome</keyword>
<reference evidence="5 6" key="1">
    <citation type="submission" date="2020-03" db="EMBL/GenBank/DDBJ databases">
        <title>Complete genome sequence of Shewanella sp.</title>
        <authorList>
            <person name="Kim Y.-S."/>
            <person name="Kim S.-J."/>
            <person name="Jung H.-K."/>
            <person name="Kim K.-H."/>
        </authorList>
    </citation>
    <scope>NUCLEOTIDE SEQUENCE [LARGE SCALE GENOMIC DNA]</scope>
    <source>
        <strain evidence="5 6">PN3F2</strain>
    </source>
</reference>
<dbReference type="GO" id="GO:0030288">
    <property type="term" value="C:outer membrane-bounded periplasmic space"/>
    <property type="evidence" value="ECO:0007669"/>
    <property type="project" value="TreeGrafter"/>
</dbReference>
<proteinExistence type="inferred from homology"/>
<dbReference type="PIRSF" id="PIRSF002825">
    <property type="entry name" value="CfbpA"/>
    <property type="match status" value="1"/>
</dbReference>
<dbReference type="PANTHER" id="PTHR30006">
    <property type="entry name" value="THIAMINE-BINDING PERIPLASMIC PROTEIN-RELATED"/>
    <property type="match status" value="1"/>
</dbReference>
<dbReference type="KEGG" id="saes:HBH39_14485"/>
<protein>
    <submittedName>
        <fullName evidence="5">Fe(3+) ABC transporter substrate-binding protein</fullName>
    </submittedName>
</protein>
<keyword evidence="3" id="KW-0408">Iron</keyword>
<comment type="similarity">
    <text evidence="1">Belongs to the bacterial solute-binding protein 1 family.</text>
</comment>
<evidence type="ECO:0000313" key="5">
    <source>
        <dbReference type="EMBL" id="QIR15541.1"/>
    </source>
</evidence>
<evidence type="ECO:0000256" key="4">
    <source>
        <dbReference type="SAM" id="SignalP"/>
    </source>
</evidence>
<accession>A0A6G9QNZ7</accession>
<feature type="binding site" evidence="3">
    <location>
        <position position="222"/>
    </location>
    <ligand>
        <name>Fe cation</name>
        <dbReference type="ChEBI" id="CHEBI:24875"/>
    </ligand>
</feature>
<dbReference type="SUPFAM" id="SSF53850">
    <property type="entry name" value="Periplasmic binding protein-like II"/>
    <property type="match status" value="1"/>
</dbReference>
<evidence type="ECO:0000256" key="3">
    <source>
        <dbReference type="PIRSR" id="PIRSR002825-1"/>
    </source>
</evidence>
<sequence length="340" mass="37786">MRVVKGAAVLGLACLASSAMVSPVWADDALTVYSYRQAFLVEPILEKFTEDTGIKVNLVFAKDGIAERMAREGRLSPADVVLTSDFSRLMELVDKQLVAPVNNEVINTNIPELYRSPQNDWYALTMRVRNVYSSKERTGKIDIDYEDLAKPEYKGKICTRSGKHPYNVALVASMIAHHGQAETKTWLEGVKANLARKPQGNDRDQVLAVKEGMCDVAIGNSYYYGNMMMDQKQKSWAEAVYINFPNQANRGSHINVSGMALAKFAPNKDNAIKLMAFLTSDVAQKAYAEVNMEYPVKADVKPSAMVASWGDFKADSLPIYKLAENHQAAVKLLDEVKFDL</sequence>